<feature type="domain" description="Glycosyltransferase 2-like" evidence="9">
    <location>
        <begin position="5"/>
        <end position="170"/>
    </location>
</feature>
<protein>
    <submittedName>
        <fullName evidence="10">Glycosyl transferase family 2</fullName>
    </submittedName>
</protein>
<dbReference type="PANTHER" id="PTHR48090">
    <property type="entry name" value="UNDECAPRENYL-PHOSPHATE 4-DEOXY-4-FORMAMIDO-L-ARABINOSE TRANSFERASE-RELATED"/>
    <property type="match status" value="1"/>
</dbReference>
<evidence type="ECO:0000256" key="6">
    <source>
        <dbReference type="ARBA" id="ARBA00022989"/>
    </source>
</evidence>
<dbReference type="SUPFAM" id="SSF53448">
    <property type="entry name" value="Nucleotide-diphospho-sugar transferases"/>
    <property type="match status" value="1"/>
</dbReference>
<dbReference type="STRING" id="1619100.UT34_C0001G0101"/>
<evidence type="ECO:0000256" key="3">
    <source>
        <dbReference type="ARBA" id="ARBA00022679"/>
    </source>
</evidence>
<dbReference type="InterPro" id="IPR029044">
    <property type="entry name" value="Nucleotide-diphossugar_trans"/>
</dbReference>
<dbReference type="Proteomes" id="UP000034799">
    <property type="component" value="Unassembled WGS sequence"/>
</dbReference>
<evidence type="ECO:0000313" key="10">
    <source>
        <dbReference type="EMBL" id="KKR06061.1"/>
    </source>
</evidence>
<dbReference type="GO" id="GO:0005886">
    <property type="term" value="C:plasma membrane"/>
    <property type="evidence" value="ECO:0007669"/>
    <property type="project" value="TreeGrafter"/>
</dbReference>
<gene>
    <name evidence="10" type="ORF">UT34_C0001G0101</name>
</gene>
<dbReference type="Gene3D" id="3.90.550.10">
    <property type="entry name" value="Spore Coat Polysaccharide Biosynthesis Protein SpsA, Chain A"/>
    <property type="match status" value="1"/>
</dbReference>
<evidence type="ECO:0000256" key="7">
    <source>
        <dbReference type="ARBA" id="ARBA00023136"/>
    </source>
</evidence>
<organism evidence="10 11">
    <name type="scientific">candidate division WS6 bacterium GW2011_GWF2_39_15</name>
    <dbReference type="NCBI Taxonomy" id="1619100"/>
    <lineage>
        <taxon>Bacteria</taxon>
        <taxon>Candidatus Dojkabacteria</taxon>
    </lineage>
</organism>
<evidence type="ECO:0000256" key="8">
    <source>
        <dbReference type="SAM" id="Phobius"/>
    </source>
</evidence>
<dbReference type="InterPro" id="IPR001173">
    <property type="entry name" value="Glyco_trans_2-like"/>
</dbReference>
<evidence type="ECO:0000259" key="9">
    <source>
        <dbReference type="Pfam" id="PF00535"/>
    </source>
</evidence>
<evidence type="ECO:0000256" key="1">
    <source>
        <dbReference type="ARBA" id="ARBA00022475"/>
    </source>
</evidence>
<evidence type="ECO:0000256" key="4">
    <source>
        <dbReference type="ARBA" id="ARBA00022692"/>
    </source>
</evidence>
<dbReference type="PANTHER" id="PTHR48090:SF3">
    <property type="entry name" value="UNDECAPRENYL-PHOSPHATE 4-DEOXY-4-FORMAMIDO-L-ARABINOSE TRANSFERASE"/>
    <property type="match status" value="1"/>
</dbReference>
<evidence type="ECO:0000256" key="2">
    <source>
        <dbReference type="ARBA" id="ARBA00022676"/>
    </source>
</evidence>
<keyword evidence="7 8" id="KW-0472">Membrane</keyword>
<keyword evidence="3 10" id="KW-0808">Transferase</keyword>
<dbReference type="InterPro" id="IPR050256">
    <property type="entry name" value="Glycosyltransferase_2"/>
</dbReference>
<keyword evidence="1" id="KW-1003">Cell membrane</keyword>
<keyword evidence="4 8" id="KW-0812">Transmembrane</keyword>
<evidence type="ECO:0000256" key="5">
    <source>
        <dbReference type="ARBA" id="ARBA00022985"/>
    </source>
</evidence>
<accession>A0A0G0MZQ2</accession>
<comment type="caution">
    <text evidence="10">The sequence shown here is derived from an EMBL/GenBank/DDBJ whole genome shotgun (WGS) entry which is preliminary data.</text>
</comment>
<dbReference type="AlphaFoldDB" id="A0A0G0MZQ2"/>
<keyword evidence="5" id="KW-0448">Lipopolysaccharide biosynthesis</keyword>
<name>A0A0G0MZQ2_9BACT</name>
<keyword evidence="6 8" id="KW-1133">Transmembrane helix</keyword>
<keyword evidence="2" id="KW-0328">Glycosyltransferase</keyword>
<feature type="transmembrane region" description="Helical" evidence="8">
    <location>
        <begin position="235"/>
        <end position="258"/>
    </location>
</feature>
<feature type="transmembrane region" description="Helical" evidence="8">
    <location>
        <begin position="264"/>
        <end position="285"/>
    </location>
</feature>
<dbReference type="GO" id="GO:0016757">
    <property type="term" value="F:glycosyltransferase activity"/>
    <property type="evidence" value="ECO:0007669"/>
    <property type="project" value="UniProtKB-KW"/>
</dbReference>
<proteinExistence type="predicted"/>
<dbReference type="GO" id="GO:0009103">
    <property type="term" value="P:lipopolysaccharide biosynthetic process"/>
    <property type="evidence" value="ECO:0007669"/>
    <property type="project" value="UniProtKB-KW"/>
</dbReference>
<dbReference type="Pfam" id="PF00535">
    <property type="entry name" value="Glycos_transf_2"/>
    <property type="match status" value="1"/>
</dbReference>
<sequence>MKKVSVIVPIYNEGEAVRSFLNDLIKEVGKLKYQSEILVFDSPTSKNSEKVLREFAKKYPNVKGYEVRHPGVTVTDKTNKYMLGIQLAQGDYIITSDGDGQDRPEEFHKFFQALEEGYDFAIGRKKKRRDGLAYMITSRIANFIVRSITGVKVHDMNNGIKAFRKDIARELNLKAGHFRFIPVIAAAKKWKITEIDVEHRERLGKGRFSFMSRLQGGLFDMLIVYFITKMGDTPMYLLGWFSLIMKLFAFVFLLLGLFGKGEVFYILSLMIFLFSINTFLSALLMEYQRTSYERKDYSSLIVEKIGS</sequence>
<dbReference type="EMBL" id="LBWK01000001">
    <property type="protein sequence ID" value="KKR06061.1"/>
    <property type="molecule type" value="Genomic_DNA"/>
</dbReference>
<reference evidence="10 11" key="1">
    <citation type="journal article" date="2015" name="Nature">
        <title>rRNA introns, odd ribosomes, and small enigmatic genomes across a large radiation of phyla.</title>
        <authorList>
            <person name="Brown C.T."/>
            <person name="Hug L.A."/>
            <person name="Thomas B.C."/>
            <person name="Sharon I."/>
            <person name="Castelle C.J."/>
            <person name="Singh A."/>
            <person name="Wilkins M.J."/>
            <person name="Williams K.H."/>
            <person name="Banfield J.F."/>
        </authorList>
    </citation>
    <scope>NUCLEOTIDE SEQUENCE [LARGE SCALE GENOMIC DNA]</scope>
</reference>
<evidence type="ECO:0000313" key="11">
    <source>
        <dbReference type="Proteomes" id="UP000034799"/>
    </source>
</evidence>